<sequence length="68" mass="7695">MSGAEGGVRYSEIDELVLAILDQESAAVKGLDISETWEAPSEMEDMKWRMRRLAETRKQSATYRSEGK</sequence>
<evidence type="ECO:0000313" key="3">
    <source>
        <dbReference type="Proteomes" id="UP000298663"/>
    </source>
</evidence>
<keyword evidence="3" id="KW-1185">Reference proteome</keyword>
<reference evidence="2 3" key="2">
    <citation type="journal article" date="2015" name="Genome Biol.">
        <title>Comparative genomics of Steinernema reveals deeply conserved gene regulatory networks.</title>
        <authorList>
            <person name="Dillman A.R."/>
            <person name="Macchietto M."/>
            <person name="Porter C.F."/>
            <person name="Rogers A."/>
            <person name="Williams B."/>
            <person name="Antoshechkin I."/>
            <person name="Lee M.M."/>
            <person name="Goodwin Z."/>
            <person name="Lu X."/>
            <person name="Lewis E.E."/>
            <person name="Goodrich-Blair H."/>
            <person name="Stock S.P."/>
            <person name="Adams B.J."/>
            <person name="Sternberg P.W."/>
            <person name="Mortazavi A."/>
        </authorList>
    </citation>
    <scope>NUCLEOTIDE SEQUENCE [LARGE SCALE GENOMIC DNA]</scope>
    <source>
        <strain evidence="2 3">ALL</strain>
    </source>
</reference>
<name>A0A4V5ZX37_STECR</name>
<reference evidence="2" key="1">
    <citation type="submission" date="2013-11" db="EMBL/GenBank/DDBJ databases">
        <authorList>
            <person name="Sternberg P."/>
            <person name="Dillman A."/>
            <person name="Macchietto M."/>
        </authorList>
    </citation>
    <scope>NUCLEOTIDE SEQUENCE</scope>
    <source>
        <strain evidence="2">ALL</strain>
    </source>
</reference>
<dbReference type="Proteomes" id="UP000298663">
    <property type="component" value="Unassembled WGS sequence"/>
</dbReference>
<dbReference type="EMBL" id="AZBU02000013">
    <property type="protein sequence ID" value="TKR58375.1"/>
    <property type="molecule type" value="Genomic_DNA"/>
</dbReference>
<proteinExistence type="predicted"/>
<evidence type="ECO:0000313" key="1">
    <source>
        <dbReference type="EMBL" id="TKR58363.1"/>
    </source>
</evidence>
<reference evidence="2" key="3">
    <citation type="journal article" date="2019" name="G3 (Bethesda)">
        <title>Hybrid Assembly of the Genome of the Entomopathogenic Nematode Steinernema carpocapsae Identifies the X-Chromosome.</title>
        <authorList>
            <person name="Serra L."/>
            <person name="Macchietto M."/>
            <person name="Macias-Munoz A."/>
            <person name="McGill C.J."/>
            <person name="Rodriguez I.M."/>
            <person name="Rodriguez B."/>
            <person name="Murad R."/>
            <person name="Mortazavi A."/>
        </authorList>
    </citation>
    <scope>NUCLEOTIDE SEQUENCE</scope>
    <source>
        <strain evidence="2">ALL</strain>
    </source>
</reference>
<evidence type="ECO:0000313" key="2">
    <source>
        <dbReference type="EMBL" id="TKR58375.1"/>
    </source>
</evidence>
<protein>
    <submittedName>
        <fullName evidence="2">Uncharacterized protein</fullName>
    </submittedName>
</protein>
<dbReference type="AlphaFoldDB" id="A0A4V5ZX37"/>
<dbReference type="EMBL" id="AZBU02000013">
    <property type="protein sequence ID" value="TKR58363.1"/>
    <property type="molecule type" value="Genomic_DNA"/>
</dbReference>
<gene>
    <name evidence="1" type="ORF">L596_029817</name>
    <name evidence="2" type="ORF">L596_029828</name>
</gene>
<comment type="caution">
    <text evidence="2">The sequence shown here is derived from an EMBL/GenBank/DDBJ whole genome shotgun (WGS) entry which is preliminary data.</text>
</comment>
<accession>A0A4V5ZX37</accession>
<organism evidence="2 3">
    <name type="scientific">Steinernema carpocapsae</name>
    <name type="common">Entomopathogenic nematode</name>
    <dbReference type="NCBI Taxonomy" id="34508"/>
    <lineage>
        <taxon>Eukaryota</taxon>
        <taxon>Metazoa</taxon>
        <taxon>Ecdysozoa</taxon>
        <taxon>Nematoda</taxon>
        <taxon>Chromadorea</taxon>
        <taxon>Rhabditida</taxon>
        <taxon>Tylenchina</taxon>
        <taxon>Panagrolaimomorpha</taxon>
        <taxon>Strongyloidoidea</taxon>
        <taxon>Steinernematidae</taxon>
        <taxon>Steinernema</taxon>
    </lineage>
</organism>